<dbReference type="GO" id="GO:0020037">
    <property type="term" value="F:heme binding"/>
    <property type="evidence" value="ECO:0007669"/>
    <property type="project" value="InterPro"/>
</dbReference>
<evidence type="ECO:0000256" key="2">
    <source>
        <dbReference type="ARBA" id="ARBA00010617"/>
    </source>
</evidence>
<dbReference type="GO" id="GO:0005506">
    <property type="term" value="F:iron ion binding"/>
    <property type="evidence" value="ECO:0007669"/>
    <property type="project" value="InterPro"/>
</dbReference>
<keyword evidence="5 9" id="KW-0560">Oxidoreductase</keyword>
<dbReference type="GO" id="GO:0016705">
    <property type="term" value="F:oxidoreductase activity, acting on paired donors, with incorporation or reduction of molecular oxygen"/>
    <property type="evidence" value="ECO:0007669"/>
    <property type="project" value="InterPro"/>
</dbReference>
<sequence>MLVYRNPQAWKDICGHRKSGAAPFVKDQEFYAESITGHTLLSTPSELDHSRQRRLLSHAFSEKALKEQEPLLQSYVDLLVRRLHEHASTQQSIDMTSWYNYTTFDIIGDLAFGEPFNCLQDSHCHPWVKAVFPSLKGAVLLRPFLLLPKQLGSILVPQWLKKMRDANFIFAKEKVNHRLSIQTTRPDFMTYILRHNNERGMGLSEMQANAGLLIIAGSETTATLLSGCTFYLLKHPTVYDKLIHEIRGTFEKETDITFQSVANLQYLHAVLEESLRLYPPVPAILPRTVPEGGAFINGDFVPEGTSVSMAYFSAFRAQSNFADADSFIPERWLEEKDPRFEMDKKEVLQPFSYGPRNCLGKNLAYAEMRLIAARLLWNFDMALEEPSDNWVDQLAYNVWEKRPLMVKLSPAR</sequence>
<feature type="binding site" description="axial binding residue" evidence="8">
    <location>
        <position position="358"/>
    </location>
    <ligand>
        <name>heme</name>
        <dbReference type="ChEBI" id="CHEBI:30413"/>
    </ligand>
    <ligandPart>
        <name>Fe</name>
        <dbReference type="ChEBI" id="CHEBI:18248"/>
    </ligandPart>
</feature>
<dbReference type="InterPro" id="IPR001128">
    <property type="entry name" value="Cyt_P450"/>
</dbReference>
<dbReference type="PRINTS" id="PR00385">
    <property type="entry name" value="P450"/>
</dbReference>
<dbReference type="Gene3D" id="1.10.630.10">
    <property type="entry name" value="Cytochrome P450"/>
    <property type="match status" value="1"/>
</dbReference>
<dbReference type="InterPro" id="IPR017972">
    <property type="entry name" value="Cyt_P450_CS"/>
</dbReference>
<dbReference type="InterPro" id="IPR036396">
    <property type="entry name" value="Cyt_P450_sf"/>
</dbReference>
<evidence type="ECO:0000256" key="6">
    <source>
        <dbReference type="ARBA" id="ARBA00023004"/>
    </source>
</evidence>
<evidence type="ECO:0000313" key="11">
    <source>
        <dbReference type="Proteomes" id="UP000326565"/>
    </source>
</evidence>
<evidence type="ECO:0000256" key="3">
    <source>
        <dbReference type="ARBA" id="ARBA00022617"/>
    </source>
</evidence>
<dbReference type="PANTHER" id="PTHR24305:SF210">
    <property type="entry name" value="CYTOCHROME P450 MONOOXYGENASE ASQL-RELATED"/>
    <property type="match status" value="1"/>
</dbReference>
<evidence type="ECO:0000256" key="4">
    <source>
        <dbReference type="ARBA" id="ARBA00022723"/>
    </source>
</evidence>
<proteinExistence type="inferred from homology"/>
<dbReference type="Proteomes" id="UP000326565">
    <property type="component" value="Unassembled WGS sequence"/>
</dbReference>
<keyword evidence="4 8" id="KW-0479">Metal-binding</keyword>
<evidence type="ECO:0000256" key="8">
    <source>
        <dbReference type="PIRSR" id="PIRSR602401-1"/>
    </source>
</evidence>
<evidence type="ECO:0000256" key="5">
    <source>
        <dbReference type="ARBA" id="ARBA00023002"/>
    </source>
</evidence>
<protein>
    <submittedName>
        <fullName evidence="10">Cytochrome P450</fullName>
    </submittedName>
</protein>
<evidence type="ECO:0000256" key="9">
    <source>
        <dbReference type="RuleBase" id="RU000461"/>
    </source>
</evidence>
<dbReference type="OrthoDB" id="1470350at2759"/>
<accession>A0A5N5X922</accession>
<dbReference type="GO" id="GO:0004497">
    <property type="term" value="F:monooxygenase activity"/>
    <property type="evidence" value="ECO:0007669"/>
    <property type="project" value="UniProtKB-KW"/>
</dbReference>
<keyword evidence="7 9" id="KW-0503">Monooxygenase</keyword>
<name>A0A5N5X922_9EURO</name>
<evidence type="ECO:0000313" key="10">
    <source>
        <dbReference type="EMBL" id="KAB8077231.1"/>
    </source>
</evidence>
<comment type="similarity">
    <text evidence="2 9">Belongs to the cytochrome P450 family.</text>
</comment>
<dbReference type="CDD" id="cd11058">
    <property type="entry name" value="CYP60B-like"/>
    <property type="match status" value="1"/>
</dbReference>
<dbReference type="AlphaFoldDB" id="A0A5N5X922"/>
<reference evidence="10 11" key="1">
    <citation type="submission" date="2019-04" db="EMBL/GenBank/DDBJ databases">
        <title>Friends and foes A comparative genomics study of 23 Aspergillus species from section Flavi.</title>
        <authorList>
            <consortium name="DOE Joint Genome Institute"/>
            <person name="Kjaerbolling I."/>
            <person name="Vesth T."/>
            <person name="Frisvad J.C."/>
            <person name="Nybo J.L."/>
            <person name="Theobald S."/>
            <person name="Kildgaard S."/>
            <person name="Isbrandt T."/>
            <person name="Kuo A."/>
            <person name="Sato A."/>
            <person name="Lyhne E.K."/>
            <person name="Kogle M.E."/>
            <person name="Wiebenga A."/>
            <person name="Kun R.S."/>
            <person name="Lubbers R.J."/>
            <person name="Makela M.R."/>
            <person name="Barry K."/>
            <person name="Chovatia M."/>
            <person name="Clum A."/>
            <person name="Daum C."/>
            <person name="Haridas S."/>
            <person name="He G."/>
            <person name="LaButti K."/>
            <person name="Lipzen A."/>
            <person name="Mondo S."/>
            <person name="Riley R."/>
            <person name="Salamov A."/>
            <person name="Simmons B.A."/>
            <person name="Magnuson J.K."/>
            <person name="Henrissat B."/>
            <person name="Mortensen U.H."/>
            <person name="Larsen T.O."/>
            <person name="Devries R.P."/>
            <person name="Grigoriev I.V."/>
            <person name="Machida M."/>
            <person name="Baker S.E."/>
            <person name="Andersen M.R."/>
        </authorList>
    </citation>
    <scope>NUCLEOTIDE SEQUENCE [LARGE SCALE GENOMIC DNA]</scope>
    <source>
        <strain evidence="10 11">CBS 151.66</strain>
    </source>
</reference>
<dbReference type="EMBL" id="ML732171">
    <property type="protein sequence ID" value="KAB8077231.1"/>
    <property type="molecule type" value="Genomic_DNA"/>
</dbReference>
<keyword evidence="6 8" id="KW-0408">Iron</keyword>
<dbReference type="PANTHER" id="PTHR24305">
    <property type="entry name" value="CYTOCHROME P450"/>
    <property type="match status" value="1"/>
</dbReference>
<dbReference type="InterPro" id="IPR050121">
    <property type="entry name" value="Cytochrome_P450_monoxygenase"/>
</dbReference>
<dbReference type="PROSITE" id="PS00086">
    <property type="entry name" value="CYTOCHROME_P450"/>
    <property type="match status" value="1"/>
</dbReference>
<dbReference type="Pfam" id="PF00067">
    <property type="entry name" value="p450"/>
    <property type="match status" value="1"/>
</dbReference>
<keyword evidence="11" id="KW-1185">Reference proteome</keyword>
<dbReference type="PRINTS" id="PR00463">
    <property type="entry name" value="EP450I"/>
</dbReference>
<comment type="cofactor">
    <cofactor evidence="1 8">
        <name>heme</name>
        <dbReference type="ChEBI" id="CHEBI:30413"/>
    </cofactor>
</comment>
<evidence type="ECO:0000256" key="7">
    <source>
        <dbReference type="ARBA" id="ARBA00023033"/>
    </source>
</evidence>
<organism evidence="10 11">
    <name type="scientific">Aspergillus leporis</name>
    <dbReference type="NCBI Taxonomy" id="41062"/>
    <lineage>
        <taxon>Eukaryota</taxon>
        <taxon>Fungi</taxon>
        <taxon>Dikarya</taxon>
        <taxon>Ascomycota</taxon>
        <taxon>Pezizomycotina</taxon>
        <taxon>Eurotiomycetes</taxon>
        <taxon>Eurotiomycetidae</taxon>
        <taxon>Eurotiales</taxon>
        <taxon>Aspergillaceae</taxon>
        <taxon>Aspergillus</taxon>
        <taxon>Aspergillus subgen. Circumdati</taxon>
    </lineage>
</organism>
<evidence type="ECO:0000256" key="1">
    <source>
        <dbReference type="ARBA" id="ARBA00001971"/>
    </source>
</evidence>
<gene>
    <name evidence="10" type="ORF">BDV29DRAFT_168616</name>
</gene>
<dbReference type="InterPro" id="IPR002401">
    <property type="entry name" value="Cyt_P450_E_grp-I"/>
</dbReference>
<dbReference type="SUPFAM" id="SSF48264">
    <property type="entry name" value="Cytochrome P450"/>
    <property type="match status" value="1"/>
</dbReference>
<keyword evidence="3 8" id="KW-0349">Heme</keyword>